<name>A0A7V5CS93_9BACT</name>
<reference evidence="2" key="1">
    <citation type="journal article" date="2020" name="mSystems">
        <title>Genome- and Community-Level Interaction Insights into Carbon Utilization and Element Cycling Functions of Hydrothermarchaeota in Hydrothermal Sediment.</title>
        <authorList>
            <person name="Zhou Z."/>
            <person name="Liu Y."/>
            <person name="Xu W."/>
            <person name="Pan J."/>
            <person name="Luo Z.H."/>
            <person name="Li M."/>
        </authorList>
    </citation>
    <scope>NUCLEOTIDE SEQUENCE [LARGE SCALE GENOMIC DNA]</scope>
    <source>
        <strain evidence="2">SpSt-855</strain>
    </source>
</reference>
<evidence type="ECO:0008006" key="3">
    <source>
        <dbReference type="Google" id="ProtNLM"/>
    </source>
</evidence>
<feature type="transmembrane region" description="Helical" evidence="1">
    <location>
        <begin position="21"/>
        <end position="42"/>
    </location>
</feature>
<keyword evidence="1" id="KW-0472">Membrane</keyword>
<dbReference type="EMBL" id="DTKL01000010">
    <property type="protein sequence ID" value="HGY93254.1"/>
    <property type="molecule type" value="Genomic_DNA"/>
</dbReference>
<evidence type="ECO:0000256" key="1">
    <source>
        <dbReference type="SAM" id="Phobius"/>
    </source>
</evidence>
<evidence type="ECO:0000313" key="2">
    <source>
        <dbReference type="EMBL" id="HGY93254.1"/>
    </source>
</evidence>
<accession>A0A7V5CS93</accession>
<dbReference type="AlphaFoldDB" id="A0A7V5CS93"/>
<keyword evidence="1" id="KW-0812">Transmembrane</keyword>
<protein>
    <recommendedName>
        <fullName evidence="3">TadE family protein</fullName>
    </recommendedName>
</protein>
<proteinExistence type="predicted"/>
<gene>
    <name evidence="2" type="ORF">ENW50_00980</name>
</gene>
<sequence>MLRRLRFLLRRTHGSATLETALALIVGIPFCLYAFETCMLTYTEGVIADATRLGVRYAIVHGTDSTNCSGPSKGCGDSTGTNVQNVVTKDAVISLHNMTGLVVTVTYPDGTSTPGSHVLVQSSYEYVPYFGMPGIKQTLQAESEGVVVY</sequence>
<keyword evidence="1" id="KW-1133">Transmembrane helix</keyword>
<organism evidence="2">
    <name type="scientific">Acidobacterium capsulatum</name>
    <dbReference type="NCBI Taxonomy" id="33075"/>
    <lineage>
        <taxon>Bacteria</taxon>
        <taxon>Pseudomonadati</taxon>
        <taxon>Acidobacteriota</taxon>
        <taxon>Terriglobia</taxon>
        <taxon>Terriglobales</taxon>
        <taxon>Acidobacteriaceae</taxon>
        <taxon>Acidobacterium</taxon>
    </lineage>
</organism>
<comment type="caution">
    <text evidence="2">The sequence shown here is derived from an EMBL/GenBank/DDBJ whole genome shotgun (WGS) entry which is preliminary data.</text>
</comment>